<dbReference type="InterPro" id="IPR003691">
    <property type="entry name" value="FluC"/>
</dbReference>
<keyword evidence="4 10" id="KW-1133">Transmembrane helix</keyword>
<dbReference type="HAMAP" id="MF_00454">
    <property type="entry name" value="FluC"/>
    <property type="match status" value="1"/>
</dbReference>
<proteinExistence type="inferred from homology"/>
<dbReference type="STRING" id="571915.CMUST_12700"/>
<keyword evidence="10" id="KW-0406">Ion transport</keyword>
<evidence type="ECO:0000256" key="8">
    <source>
        <dbReference type="ARBA" id="ARBA00035585"/>
    </source>
</evidence>
<dbReference type="Proteomes" id="UP000035199">
    <property type="component" value="Chromosome"/>
</dbReference>
<reference evidence="12" key="2">
    <citation type="submission" date="2015-05" db="EMBL/GenBank/DDBJ databases">
        <title>Complete genome sequence of Corynebacterium mustelae DSM 45274, isolated from various tissues of a male ferret with lethal sepsis.</title>
        <authorList>
            <person name="Ruckert C."/>
            <person name="Albersmeier A."/>
            <person name="Winkler A."/>
            <person name="Tauch A."/>
        </authorList>
    </citation>
    <scope>NUCLEOTIDE SEQUENCE [LARGE SCALE GENOMIC DNA]</scope>
    <source>
        <strain evidence="12">DSM 45274</strain>
    </source>
</reference>
<evidence type="ECO:0000256" key="9">
    <source>
        <dbReference type="ARBA" id="ARBA00049940"/>
    </source>
</evidence>
<evidence type="ECO:0000313" key="11">
    <source>
        <dbReference type="EMBL" id="AKK06844.1"/>
    </source>
</evidence>
<keyword evidence="5 10" id="KW-0472">Membrane</keyword>
<dbReference type="EMBL" id="CP011542">
    <property type="protein sequence ID" value="AKK06844.1"/>
    <property type="molecule type" value="Genomic_DNA"/>
</dbReference>
<feature type="binding site" evidence="10">
    <location>
        <position position="70"/>
    </location>
    <ligand>
        <name>Na(+)</name>
        <dbReference type="ChEBI" id="CHEBI:29101"/>
        <note>structural</note>
    </ligand>
</feature>
<dbReference type="GO" id="GO:0140114">
    <property type="term" value="P:cellular detoxification of fluoride"/>
    <property type="evidence" value="ECO:0007669"/>
    <property type="project" value="UniProtKB-UniRule"/>
</dbReference>
<evidence type="ECO:0000256" key="3">
    <source>
        <dbReference type="ARBA" id="ARBA00022692"/>
    </source>
</evidence>
<dbReference type="AlphaFoldDB" id="A0A0G3H0A8"/>
<comment type="similarity">
    <text evidence="7 10">Belongs to the fluoride channel Fluc/FEX (TC 1.A.43) family.</text>
</comment>
<dbReference type="GO" id="GO:0046872">
    <property type="term" value="F:metal ion binding"/>
    <property type="evidence" value="ECO:0007669"/>
    <property type="project" value="UniProtKB-KW"/>
</dbReference>
<evidence type="ECO:0000256" key="6">
    <source>
        <dbReference type="ARBA" id="ARBA00023303"/>
    </source>
</evidence>
<keyword evidence="10" id="KW-0915">Sodium</keyword>
<keyword evidence="6 10" id="KW-0407">Ion channel</keyword>
<feature type="transmembrane region" description="Helical" evidence="10">
    <location>
        <begin position="55"/>
        <end position="72"/>
    </location>
</feature>
<feature type="binding site" evidence="10">
    <location>
        <position position="67"/>
    </location>
    <ligand>
        <name>Na(+)</name>
        <dbReference type="ChEBI" id="CHEBI:29101"/>
        <note>structural</note>
    </ligand>
</feature>
<comment type="function">
    <text evidence="9 10">Fluoride-specific ion channel. Important for reducing fluoride concentration in the cell, thus reducing its toxicity.</text>
</comment>
<keyword evidence="10" id="KW-0479">Metal-binding</keyword>
<evidence type="ECO:0000256" key="4">
    <source>
        <dbReference type="ARBA" id="ARBA00022989"/>
    </source>
</evidence>
<feature type="transmembrane region" description="Helical" evidence="10">
    <location>
        <begin position="26"/>
        <end position="48"/>
    </location>
</feature>
<comment type="activity regulation">
    <text evidence="10">Na(+) is not transported, but it plays an essential structural role and its presence is essential for fluoride channel function.</text>
</comment>
<reference evidence="11 12" key="1">
    <citation type="journal article" date="2015" name="Genome Announc.">
        <title>Complete Genome Sequence of the Type Strain Corynebacterium mustelae DSM 45274, Isolated from Various Tissues of a Male Ferret with Lethal Sepsis.</title>
        <authorList>
            <person name="Ruckert C."/>
            <person name="Eimer J."/>
            <person name="Winkler A."/>
            <person name="Tauch A."/>
        </authorList>
    </citation>
    <scope>NUCLEOTIDE SEQUENCE [LARGE SCALE GENOMIC DNA]</scope>
    <source>
        <strain evidence="11 12">DSM 45274</strain>
    </source>
</reference>
<comment type="catalytic activity">
    <reaction evidence="8">
        <text>fluoride(in) = fluoride(out)</text>
        <dbReference type="Rhea" id="RHEA:76159"/>
        <dbReference type="ChEBI" id="CHEBI:17051"/>
    </reaction>
    <physiologicalReaction direction="left-to-right" evidence="8">
        <dbReference type="Rhea" id="RHEA:76160"/>
    </physiologicalReaction>
</comment>
<evidence type="ECO:0000256" key="5">
    <source>
        <dbReference type="ARBA" id="ARBA00023136"/>
    </source>
</evidence>
<accession>A0A0G3H0A8</accession>
<dbReference type="GO" id="GO:0062054">
    <property type="term" value="F:fluoride channel activity"/>
    <property type="evidence" value="ECO:0007669"/>
    <property type="project" value="UniProtKB-UniRule"/>
</dbReference>
<evidence type="ECO:0000313" key="12">
    <source>
        <dbReference type="Proteomes" id="UP000035199"/>
    </source>
</evidence>
<keyword evidence="10" id="KW-0813">Transport</keyword>
<evidence type="ECO:0000256" key="10">
    <source>
        <dbReference type="HAMAP-Rule" id="MF_00454"/>
    </source>
</evidence>
<dbReference type="Pfam" id="PF02537">
    <property type="entry name" value="CRCB"/>
    <property type="match status" value="1"/>
</dbReference>
<name>A0A0G3H0A8_9CORY</name>
<feature type="transmembrane region" description="Helical" evidence="10">
    <location>
        <begin position="92"/>
        <end position="112"/>
    </location>
</feature>
<gene>
    <name evidence="10" type="primary">fluC</name>
    <name evidence="10" type="synonym">crcB</name>
    <name evidence="11" type="ORF">CMUST_12700</name>
</gene>
<evidence type="ECO:0000256" key="2">
    <source>
        <dbReference type="ARBA" id="ARBA00022475"/>
    </source>
</evidence>
<dbReference type="KEGG" id="cmv:CMUST_12700"/>
<sequence>MIVVSLGFVCLGGALGGAVRYLLSVLLPRLVGTLVANSAACILAGIALQCFTTSSVAYAALAVGVAGAMSTWSTLAAELGQLLKENRYRTCVLYFCATMIGTTASLALGSCIGT</sequence>
<evidence type="ECO:0000256" key="7">
    <source>
        <dbReference type="ARBA" id="ARBA00035120"/>
    </source>
</evidence>
<keyword evidence="12" id="KW-1185">Reference proteome</keyword>
<dbReference type="GO" id="GO:0005886">
    <property type="term" value="C:plasma membrane"/>
    <property type="evidence" value="ECO:0007669"/>
    <property type="project" value="UniProtKB-SubCell"/>
</dbReference>
<keyword evidence="3 10" id="KW-0812">Transmembrane</keyword>
<dbReference type="PATRIC" id="fig|571915.4.peg.2727"/>
<dbReference type="OrthoDB" id="5148600at2"/>
<evidence type="ECO:0000256" key="1">
    <source>
        <dbReference type="ARBA" id="ARBA00004651"/>
    </source>
</evidence>
<keyword evidence="2 10" id="KW-1003">Cell membrane</keyword>
<dbReference type="RefSeq" id="WP_047262794.1">
    <property type="nucleotide sequence ID" value="NZ_CP011542.1"/>
</dbReference>
<organism evidence="11 12">
    <name type="scientific">Corynebacterium mustelae</name>
    <dbReference type="NCBI Taxonomy" id="571915"/>
    <lineage>
        <taxon>Bacteria</taxon>
        <taxon>Bacillati</taxon>
        <taxon>Actinomycetota</taxon>
        <taxon>Actinomycetes</taxon>
        <taxon>Mycobacteriales</taxon>
        <taxon>Corynebacteriaceae</taxon>
        <taxon>Corynebacterium</taxon>
    </lineage>
</organism>
<protein>
    <recommendedName>
        <fullName evidence="10">Fluoride-specific ion channel FluC</fullName>
    </recommendedName>
</protein>
<comment type="subcellular location">
    <subcellularLocation>
        <location evidence="1 10">Cell membrane</location>
        <topology evidence="1 10">Multi-pass membrane protein</topology>
    </subcellularLocation>
</comment>